<feature type="binding site" evidence="5">
    <location>
        <position position="71"/>
    </location>
    <ligand>
        <name>dimethylallyl diphosphate</name>
        <dbReference type="ChEBI" id="CHEBI:57623"/>
    </ligand>
</feature>
<dbReference type="OrthoDB" id="9804068at2"/>
<comment type="catalytic activity">
    <reaction evidence="5">
        <text>dimethylallyl diphosphate + 2 oxidized [2Fe-2S]-[ferredoxin] + H2O = (2E)-4-hydroxy-3-methylbut-2-enyl diphosphate + 2 reduced [2Fe-2S]-[ferredoxin] + 2 H(+)</text>
        <dbReference type="Rhea" id="RHEA:24825"/>
        <dbReference type="Rhea" id="RHEA-COMP:10000"/>
        <dbReference type="Rhea" id="RHEA-COMP:10001"/>
        <dbReference type="ChEBI" id="CHEBI:15377"/>
        <dbReference type="ChEBI" id="CHEBI:15378"/>
        <dbReference type="ChEBI" id="CHEBI:33737"/>
        <dbReference type="ChEBI" id="CHEBI:33738"/>
        <dbReference type="ChEBI" id="CHEBI:57623"/>
        <dbReference type="ChEBI" id="CHEBI:128753"/>
        <dbReference type="EC" id="1.17.7.4"/>
    </reaction>
</comment>
<dbReference type="GO" id="GO:0019288">
    <property type="term" value="P:isopentenyl diphosphate biosynthetic process, methylerythritol 4-phosphate pathway"/>
    <property type="evidence" value="ECO:0007669"/>
    <property type="project" value="UniProtKB-UniRule"/>
</dbReference>
<dbReference type="UniPathway" id="UPA00056">
    <property type="reaction ID" value="UER00097"/>
</dbReference>
<feature type="binding site" evidence="5">
    <location>
        <position position="40"/>
    </location>
    <ligand>
        <name>dimethylallyl diphosphate</name>
        <dbReference type="ChEBI" id="CHEBI:57623"/>
    </ligand>
</feature>
<dbReference type="HOGENOM" id="CLU_027486_0_1_7"/>
<dbReference type="RefSeq" id="WP_013682047.1">
    <property type="nucleotide sequence ID" value="NC_015318.1"/>
</dbReference>
<sequence>MKIEIAENAGFCYGVMRAIEIANRALKEYKSLYSFGPIIHNPQVVEEYEKKGLKVIETLDEADGPVLIRSHGVPPKVYEDIEKRGLKVIDATCPFVKEAQRYAKQLYDEGYKVVIFGDNEHPEVKAHLGYTNYTASVINSPKTAASIKASRVGVVCQTTQSVERFGLTIGELAKRIRELKVFNTICDATEKRQEAAKELAKRSDIMIVIGGKNSANTRKLYEICKENSRNAYHIETEIELEKNWFDGIENIGITAGASTPSYIIERVYKAIRDIVNG</sequence>
<dbReference type="EC" id="1.17.7.4" evidence="5"/>
<dbReference type="Pfam" id="PF02401">
    <property type="entry name" value="LYTB"/>
    <property type="match status" value="1"/>
</dbReference>
<feature type="binding site" evidence="5">
    <location>
        <position position="214"/>
    </location>
    <ligand>
        <name>isopentenyl diphosphate</name>
        <dbReference type="ChEBI" id="CHEBI:128769"/>
    </ligand>
</feature>
<dbReference type="GO" id="GO:0051745">
    <property type="term" value="F:4-hydroxy-3-methylbut-2-enyl diphosphate reductase activity"/>
    <property type="evidence" value="ECO:0007669"/>
    <property type="project" value="UniProtKB-UniRule"/>
</dbReference>
<feature type="binding site" evidence="5">
    <location>
        <position position="121"/>
    </location>
    <ligand>
        <name>(2E)-4-hydroxy-3-methylbut-2-enyl diphosphate</name>
        <dbReference type="ChEBI" id="CHEBI:128753"/>
    </ligand>
</feature>
<feature type="binding site" evidence="5">
    <location>
        <position position="214"/>
    </location>
    <ligand>
        <name>dimethylallyl diphosphate</name>
        <dbReference type="ChEBI" id="CHEBI:57623"/>
    </ligand>
</feature>
<evidence type="ECO:0000256" key="4">
    <source>
        <dbReference type="ARBA" id="ARBA00023014"/>
    </source>
</evidence>
<feature type="active site" description="Proton donor" evidence="5">
    <location>
        <position position="123"/>
    </location>
</feature>
<dbReference type="HAMAP" id="MF_00191">
    <property type="entry name" value="IspH"/>
    <property type="match status" value="1"/>
</dbReference>
<dbReference type="GO" id="GO:0046872">
    <property type="term" value="F:metal ion binding"/>
    <property type="evidence" value="ECO:0007669"/>
    <property type="project" value="UniProtKB-KW"/>
</dbReference>
<keyword evidence="2 5" id="KW-0479">Metal-binding</keyword>
<comment type="similarity">
    <text evidence="5">Belongs to the IspH family.</text>
</comment>
<feature type="binding site" evidence="5">
    <location>
        <position position="258"/>
    </location>
    <ligand>
        <name>(2E)-4-hydroxy-3-methylbut-2-enyl diphosphate</name>
        <dbReference type="ChEBI" id="CHEBI:128753"/>
    </ligand>
</feature>
<feature type="binding site" evidence="5">
    <location>
        <position position="71"/>
    </location>
    <ligand>
        <name>(2E)-4-hydroxy-3-methylbut-2-enyl diphosphate</name>
        <dbReference type="ChEBI" id="CHEBI:128753"/>
    </ligand>
</feature>
<keyword evidence="3 5" id="KW-0408">Iron</keyword>
<feature type="binding site" evidence="5">
    <location>
        <position position="121"/>
    </location>
    <ligand>
        <name>isopentenyl diphosphate</name>
        <dbReference type="ChEBI" id="CHEBI:128769"/>
    </ligand>
</feature>
<dbReference type="PANTHER" id="PTHR30426:SF0">
    <property type="entry name" value="4-HYDROXY-3-METHYLBUT-2-ENYL DIPHOSPHATE REDUCTASE"/>
    <property type="match status" value="1"/>
</dbReference>
<comment type="function">
    <text evidence="5">Catalyzes the conversion of 1-hydroxy-2-methyl-2-(E)-butenyl 4-diphosphate (HMBPP) into a mixture of isopentenyl diphosphate (IPP) and dimethylallyl diphosphate (DMAPP). Acts in the terminal step of the DOXP/MEP pathway for isoprenoid precursor biosynthesis.</text>
</comment>
<comment type="pathway">
    <text evidence="5">Isoprenoid biosynthesis; isopentenyl diphosphate biosynthesis via DXP pathway; isopentenyl diphosphate from 1-deoxy-D-xylulose 5-phosphate: step 6/6.</text>
</comment>
<dbReference type="NCBIfam" id="NF002187">
    <property type="entry name" value="PRK01045.1-1"/>
    <property type="match status" value="1"/>
</dbReference>
<evidence type="ECO:0000256" key="3">
    <source>
        <dbReference type="ARBA" id="ARBA00023004"/>
    </source>
</evidence>
<dbReference type="GO" id="GO:0051539">
    <property type="term" value="F:4 iron, 4 sulfur cluster binding"/>
    <property type="evidence" value="ECO:0007669"/>
    <property type="project" value="UniProtKB-UniRule"/>
</dbReference>
<name>F2LW74_HIPMA</name>
<dbReference type="Gene3D" id="3.40.1010.20">
    <property type="entry name" value="4-hydroxy-3-methylbut-2-enyl diphosphate reductase, catalytic domain"/>
    <property type="match status" value="2"/>
</dbReference>
<dbReference type="GO" id="GO:0050992">
    <property type="term" value="P:dimethylallyl diphosphate biosynthetic process"/>
    <property type="evidence" value="ECO:0007669"/>
    <property type="project" value="UniProtKB-UniRule"/>
</dbReference>
<evidence type="ECO:0000256" key="1">
    <source>
        <dbReference type="ARBA" id="ARBA00022485"/>
    </source>
</evidence>
<feature type="binding site" evidence="5">
    <location>
        <position position="216"/>
    </location>
    <ligand>
        <name>isopentenyl diphosphate</name>
        <dbReference type="ChEBI" id="CHEBI:128769"/>
    </ligand>
</feature>
<dbReference type="FunCoup" id="F2LW74">
    <property type="interactions" value="386"/>
</dbReference>
<keyword evidence="5 6" id="KW-0560">Oxidoreductase</keyword>
<keyword evidence="7" id="KW-1185">Reference proteome</keyword>
<feature type="binding site" evidence="5">
    <location>
        <position position="216"/>
    </location>
    <ligand>
        <name>dimethylallyl diphosphate</name>
        <dbReference type="ChEBI" id="CHEBI:57623"/>
    </ligand>
</feature>
<feature type="binding site" evidence="5">
    <location>
        <position position="258"/>
    </location>
    <ligand>
        <name>dimethylallyl diphosphate</name>
        <dbReference type="ChEBI" id="CHEBI:57623"/>
    </ligand>
</feature>
<dbReference type="GO" id="GO:0016114">
    <property type="term" value="P:terpenoid biosynthetic process"/>
    <property type="evidence" value="ECO:0007669"/>
    <property type="project" value="UniProtKB-UniRule"/>
</dbReference>
<feature type="binding site" evidence="5">
    <location>
        <position position="40"/>
    </location>
    <ligand>
        <name>(2E)-4-hydroxy-3-methylbut-2-enyl diphosphate</name>
        <dbReference type="ChEBI" id="CHEBI:128753"/>
    </ligand>
</feature>
<protein>
    <recommendedName>
        <fullName evidence="5">4-hydroxy-3-methylbut-2-enyl diphosphate reductase</fullName>
        <shortName evidence="5">HMBPP reductase</shortName>
        <ecNumber evidence="5">1.17.7.4</ecNumber>
    </recommendedName>
</protein>
<dbReference type="STRING" id="760142.Hipma_1042"/>
<dbReference type="EMBL" id="CP002606">
    <property type="protein sequence ID" value="AEA34008.1"/>
    <property type="molecule type" value="Genomic_DNA"/>
</dbReference>
<dbReference type="UniPathway" id="UPA00059">
    <property type="reaction ID" value="UER00105"/>
</dbReference>
<dbReference type="NCBIfam" id="TIGR00216">
    <property type="entry name" value="ispH_lytB"/>
    <property type="match status" value="1"/>
</dbReference>
<comment type="cofactor">
    <cofactor evidence="5">
        <name>[4Fe-4S] cluster</name>
        <dbReference type="ChEBI" id="CHEBI:49883"/>
    </cofactor>
    <text evidence="5">Binds 1 [4Fe-4S] cluster per subunit.</text>
</comment>
<feature type="binding site" evidence="5">
    <location>
        <position position="258"/>
    </location>
    <ligand>
        <name>isopentenyl diphosphate</name>
        <dbReference type="ChEBI" id="CHEBI:128769"/>
    </ligand>
</feature>
<dbReference type="AlphaFoldDB" id="F2LW74"/>
<dbReference type="InterPro" id="IPR003451">
    <property type="entry name" value="LytB/IspH"/>
</dbReference>
<dbReference type="Gene3D" id="3.40.50.11270">
    <property type="match status" value="1"/>
</dbReference>
<feature type="binding site" evidence="5">
    <location>
        <position position="186"/>
    </location>
    <ligand>
        <name>[4Fe-4S] cluster</name>
        <dbReference type="ChEBI" id="CHEBI:49883"/>
    </ligand>
</feature>
<organism evidence="6 7">
    <name type="scientific">Hippea maritima (strain ATCC 700847 / DSM 10411 / MH2)</name>
    <dbReference type="NCBI Taxonomy" id="760142"/>
    <lineage>
        <taxon>Bacteria</taxon>
        <taxon>Pseudomonadati</taxon>
        <taxon>Campylobacterota</taxon>
        <taxon>Desulfurellia</taxon>
        <taxon>Desulfurellales</taxon>
        <taxon>Hippeaceae</taxon>
        <taxon>Hippea</taxon>
    </lineage>
</organism>
<dbReference type="eggNOG" id="COG0761">
    <property type="taxonomic scope" value="Bacteria"/>
</dbReference>
<feature type="binding site" evidence="5">
    <location>
        <position position="214"/>
    </location>
    <ligand>
        <name>(2E)-4-hydroxy-3-methylbut-2-enyl diphosphate</name>
        <dbReference type="ChEBI" id="CHEBI:128753"/>
    </ligand>
</feature>
<feature type="binding site" evidence="5">
    <location>
        <position position="121"/>
    </location>
    <ligand>
        <name>dimethylallyl diphosphate</name>
        <dbReference type="ChEBI" id="CHEBI:57623"/>
    </ligand>
</feature>
<feature type="binding site" evidence="5">
    <location>
        <position position="216"/>
    </location>
    <ligand>
        <name>(2E)-4-hydroxy-3-methylbut-2-enyl diphosphate</name>
        <dbReference type="ChEBI" id="CHEBI:128753"/>
    </ligand>
</feature>
<dbReference type="CDD" id="cd13944">
    <property type="entry name" value="lytB_ispH"/>
    <property type="match status" value="1"/>
</dbReference>
<evidence type="ECO:0000256" key="2">
    <source>
        <dbReference type="ARBA" id="ARBA00022723"/>
    </source>
</evidence>
<feature type="binding site" evidence="5">
    <location>
        <position position="71"/>
    </location>
    <ligand>
        <name>isopentenyl diphosphate</name>
        <dbReference type="ChEBI" id="CHEBI:128769"/>
    </ligand>
</feature>
<dbReference type="KEGG" id="hmr:Hipma_1042"/>
<proteinExistence type="inferred from homology"/>
<evidence type="ECO:0000256" key="5">
    <source>
        <dbReference type="HAMAP-Rule" id="MF_00191"/>
    </source>
</evidence>
<feature type="binding site" evidence="5">
    <location>
        <position position="40"/>
    </location>
    <ligand>
        <name>isopentenyl diphosphate</name>
        <dbReference type="ChEBI" id="CHEBI:128769"/>
    </ligand>
</feature>
<keyword evidence="1 5" id="KW-0004">4Fe-4S</keyword>
<accession>F2LW74</accession>
<comment type="catalytic activity">
    <reaction evidence="5">
        <text>isopentenyl diphosphate + 2 oxidized [2Fe-2S]-[ferredoxin] + H2O = (2E)-4-hydroxy-3-methylbut-2-enyl diphosphate + 2 reduced [2Fe-2S]-[ferredoxin] + 2 H(+)</text>
        <dbReference type="Rhea" id="RHEA:24488"/>
        <dbReference type="Rhea" id="RHEA-COMP:10000"/>
        <dbReference type="Rhea" id="RHEA-COMP:10001"/>
        <dbReference type="ChEBI" id="CHEBI:15377"/>
        <dbReference type="ChEBI" id="CHEBI:15378"/>
        <dbReference type="ChEBI" id="CHEBI:33737"/>
        <dbReference type="ChEBI" id="CHEBI:33738"/>
        <dbReference type="ChEBI" id="CHEBI:128753"/>
        <dbReference type="ChEBI" id="CHEBI:128769"/>
        <dbReference type="EC" id="1.17.7.4"/>
    </reaction>
</comment>
<dbReference type="InParanoid" id="F2LW74"/>
<reference evidence="6 7" key="1">
    <citation type="journal article" date="2011" name="Stand. Genomic Sci.">
        <title>Complete genome sequence of the thermophilic sulfur-reducer Hippea maritima type strain (MH(2)).</title>
        <authorList>
            <person name="Huntemann M."/>
            <person name="Lu M."/>
            <person name="Nolan M."/>
            <person name="Lapidus A."/>
            <person name="Lucas S."/>
            <person name="Hammon N."/>
            <person name="Deshpande S."/>
            <person name="Cheng J.F."/>
            <person name="Tapia R."/>
            <person name="Han C."/>
            <person name="Goodwin L."/>
            <person name="Pitluck S."/>
            <person name="Liolios K."/>
            <person name="Pagani I."/>
            <person name="Ivanova N."/>
            <person name="Ovchinikova G."/>
            <person name="Pati A."/>
            <person name="Chen A."/>
            <person name="Palaniappan K."/>
            <person name="Land M."/>
            <person name="Hauser L."/>
            <person name="Jeffries C.D."/>
            <person name="Detter J.C."/>
            <person name="Brambilla E.M."/>
            <person name="Rohde M."/>
            <person name="Spring S."/>
            <person name="Goker M."/>
            <person name="Woyke T."/>
            <person name="Bristow J."/>
            <person name="Eisen J.A."/>
            <person name="Markowitz V."/>
            <person name="Hugenholtz P."/>
            <person name="Kyrpides N.C."/>
            <person name="Klenk H.P."/>
            <person name="Mavromatis K."/>
        </authorList>
    </citation>
    <scope>NUCLEOTIDE SEQUENCE [LARGE SCALE GENOMIC DNA]</scope>
    <source>
        <strain evidence="7">ATCC 700847 / DSM 10411 / MH2</strain>
    </source>
</reference>
<evidence type="ECO:0000313" key="6">
    <source>
        <dbReference type="EMBL" id="AEA34008.1"/>
    </source>
</evidence>
<feature type="binding site" evidence="5">
    <location>
        <position position="12"/>
    </location>
    <ligand>
        <name>[4Fe-4S] cluster</name>
        <dbReference type="ChEBI" id="CHEBI:49883"/>
    </ligand>
</feature>
<comment type="pathway">
    <text evidence="5">Isoprenoid biosynthesis; dimethylallyl diphosphate biosynthesis; dimethylallyl diphosphate from (2E)-4-hydroxy-3-methylbutenyl diphosphate: step 1/1.</text>
</comment>
<reference evidence="7" key="2">
    <citation type="submission" date="2011-03" db="EMBL/GenBank/DDBJ databases">
        <title>The complete genome of Hippea maritima DSM 10411.</title>
        <authorList>
            <consortium name="US DOE Joint Genome Institute (JGI-PGF)"/>
            <person name="Lucas S."/>
            <person name="Copeland A."/>
            <person name="Lapidus A."/>
            <person name="Bruce D."/>
            <person name="Goodwin L."/>
            <person name="Pitluck S."/>
            <person name="Peters L."/>
            <person name="Kyrpides N."/>
            <person name="Mavromatis K."/>
            <person name="Pagani I."/>
            <person name="Ivanova N."/>
            <person name="Mikhailova N."/>
            <person name="Lu M."/>
            <person name="Detter J.C."/>
            <person name="Tapia R."/>
            <person name="Han C."/>
            <person name="Land M."/>
            <person name="Hauser L."/>
            <person name="Markowitz V."/>
            <person name="Cheng J.-F."/>
            <person name="Hugenholtz P."/>
            <person name="Woyke T."/>
            <person name="Wu D."/>
            <person name="Spring S."/>
            <person name="Schroeder M."/>
            <person name="Brambilla E."/>
            <person name="Klenk H.-P."/>
            <person name="Eisen J.A."/>
        </authorList>
    </citation>
    <scope>NUCLEOTIDE SEQUENCE [LARGE SCALE GENOMIC DNA]</scope>
    <source>
        <strain evidence="7">ATCC 700847 / DSM 10411 / MH2</strain>
    </source>
</reference>
<keyword evidence="4 5" id="KW-0411">Iron-sulfur</keyword>
<keyword evidence="5" id="KW-0414">Isoprene biosynthesis</keyword>
<gene>
    <name evidence="5" type="primary">ispH</name>
    <name evidence="6" type="ordered locus">Hipma_1042</name>
</gene>
<feature type="binding site" evidence="5">
    <location>
        <position position="158"/>
    </location>
    <ligand>
        <name>(2E)-4-hydroxy-3-methylbut-2-enyl diphosphate</name>
        <dbReference type="ChEBI" id="CHEBI:128753"/>
    </ligand>
</feature>
<comment type="caution">
    <text evidence="5">Lacks conserved residue(s) required for the propagation of feature annotation.</text>
</comment>
<feature type="binding site" evidence="5">
    <location>
        <position position="93"/>
    </location>
    <ligand>
        <name>[4Fe-4S] cluster</name>
        <dbReference type="ChEBI" id="CHEBI:49883"/>
    </ligand>
</feature>
<dbReference type="Proteomes" id="UP000008139">
    <property type="component" value="Chromosome"/>
</dbReference>
<evidence type="ECO:0000313" key="7">
    <source>
        <dbReference type="Proteomes" id="UP000008139"/>
    </source>
</evidence>
<dbReference type="PANTHER" id="PTHR30426">
    <property type="entry name" value="4-HYDROXY-3-METHYLBUT-2-ENYL DIPHOSPHATE REDUCTASE"/>
    <property type="match status" value="1"/>
</dbReference>